<dbReference type="InterPro" id="IPR039331">
    <property type="entry name" value="PAPs-like"/>
</dbReference>
<feature type="transmembrane region" description="Helical" evidence="2">
    <location>
        <begin position="31"/>
        <end position="53"/>
    </location>
</feature>
<dbReference type="Gene3D" id="2.60.40.380">
    <property type="entry name" value="Purple acid phosphatase-like, N-terminal"/>
    <property type="match status" value="1"/>
</dbReference>
<dbReference type="GO" id="GO:0046872">
    <property type="term" value="F:metal ion binding"/>
    <property type="evidence" value="ECO:0007669"/>
    <property type="project" value="InterPro"/>
</dbReference>
<evidence type="ECO:0000256" key="2">
    <source>
        <dbReference type="SAM" id="Phobius"/>
    </source>
</evidence>
<accession>A0A3R7A3H6</accession>
<dbReference type="Pfam" id="PF16656">
    <property type="entry name" value="Pur_ac_phosph_N"/>
    <property type="match status" value="1"/>
</dbReference>
<dbReference type="Proteomes" id="UP000285060">
    <property type="component" value="Unassembled WGS sequence"/>
</dbReference>
<feature type="domain" description="Purple acid phosphatase N-terminal" evidence="3">
    <location>
        <begin position="80"/>
        <end position="165"/>
    </location>
</feature>
<keyword evidence="1" id="KW-0732">Signal</keyword>
<keyword evidence="5" id="KW-1185">Reference proteome</keyword>
<dbReference type="VEuPathDB" id="FungiDB:H310_12682"/>
<comment type="caution">
    <text evidence="4">The sequence shown here is derived from an EMBL/GenBank/DDBJ whole genome shotgun (WGS) entry which is preliminary data.</text>
</comment>
<proteinExistence type="predicted"/>
<evidence type="ECO:0000256" key="1">
    <source>
        <dbReference type="ARBA" id="ARBA00022729"/>
    </source>
</evidence>
<dbReference type="EMBL" id="QUSY01001713">
    <property type="protein sequence ID" value="RHY23935.1"/>
    <property type="molecule type" value="Genomic_DNA"/>
</dbReference>
<keyword evidence="2" id="KW-0472">Membrane</keyword>
<evidence type="ECO:0000259" key="3">
    <source>
        <dbReference type="Pfam" id="PF16656"/>
    </source>
</evidence>
<dbReference type="InterPro" id="IPR015914">
    <property type="entry name" value="PAPs_N"/>
</dbReference>
<organism evidence="4 5">
    <name type="scientific">Aphanomyces invadans</name>
    <dbReference type="NCBI Taxonomy" id="157072"/>
    <lineage>
        <taxon>Eukaryota</taxon>
        <taxon>Sar</taxon>
        <taxon>Stramenopiles</taxon>
        <taxon>Oomycota</taxon>
        <taxon>Saprolegniomycetes</taxon>
        <taxon>Saprolegniales</taxon>
        <taxon>Verrucalvaceae</taxon>
        <taxon>Aphanomyces</taxon>
    </lineage>
</organism>
<dbReference type="AlphaFoldDB" id="A0A3R7A3H6"/>
<feature type="non-terminal residue" evidence="4">
    <location>
        <position position="283"/>
    </location>
</feature>
<protein>
    <recommendedName>
        <fullName evidence="3">Purple acid phosphatase N-terminal domain-containing protein</fullName>
    </recommendedName>
</protein>
<evidence type="ECO:0000313" key="5">
    <source>
        <dbReference type="Proteomes" id="UP000285060"/>
    </source>
</evidence>
<dbReference type="InterPro" id="IPR008963">
    <property type="entry name" value="Purple_acid_Pase-like_N"/>
</dbReference>
<keyword evidence="2" id="KW-0812">Transmembrane</keyword>
<sequence length="283" mass="31130">MPPRVAGMPPSTYGTLPTASFLNKPRIDFKLLIAIVASGACLSVLLCVTTYNADWSSDVPRMRLAVAPTIPLTYEQLVQPRQVHLAYAGRTPGTGMTVSWATYHRVNDSTLWVGSTPTNLSLATVDAETLSYYADDVYTLYTYHATVRGLTPRSKYFYRVGSASNGTVVVKKIADAEGGAIPATMTAVRLRLPCTLTLASAMRNKRYARATSPLSRAWAQVARLMDLRENFDFIWHVGDISYADNAFHTLNADTAALGFVYEKAYNAWMDALEPAMRVVRDIA</sequence>
<evidence type="ECO:0000313" key="4">
    <source>
        <dbReference type="EMBL" id="RHY23935.1"/>
    </source>
</evidence>
<name>A0A3R7A3H6_9STRA</name>
<reference evidence="4 5" key="1">
    <citation type="submission" date="2018-08" db="EMBL/GenBank/DDBJ databases">
        <title>Aphanomyces genome sequencing and annotation.</title>
        <authorList>
            <person name="Minardi D."/>
            <person name="Oidtmann B."/>
            <person name="Van Der Giezen M."/>
            <person name="Studholme D.J."/>
        </authorList>
    </citation>
    <scope>NUCLEOTIDE SEQUENCE [LARGE SCALE GENOMIC DNA]</scope>
    <source>
        <strain evidence="4 5">NJM0002</strain>
    </source>
</reference>
<keyword evidence="2" id="KW-1133">Transmembrane helix</keyword>
<dbReference type="GO" id="GO:0003993">
    <property type="term" value="F:acid phosphatase activity"/>
    <property type="evidence" value="ECO:0007669"/>
    <property type="project" value="InterPro"/>
</dbReference>
<gene>
    <name evidence="4" type="ORF">DYB32_009683</name>
</gene>
<dbReference type="SUPFAM" id="SSF49363">
    <property type="entry name" value="Purple acid phosphatase, N-terminal domain"/>
    <property type="match status" value="1"/>
</dbReference>
<dbReference type="PANTHER" id="PTHR22953:SF153">
    <property type="entry name" value="PURPLE ACID PHOSPHATASE"/>
    <property type="match status" value="1"/>
</dbReference>
<dbReference type="PANTHER" id="PTHR22953">
    <property type="entry name" value="ACID PHOSPHATASE RELATED"/>
    <property type="match status" value="1"/>
</dbReference>